<dbReference type="SUPFAM" id="SSF52540">
    <property type="entry name" value="P-loop containing nucleoside triphosphate hydrolases"/>
    <property type="match status" value="1"/>
</dbReference>
<dbReference type="Pfam" id="PF00005">
    <property type="entry name" value="ABC_tran"/>
    <property type="match status" value="1"/>
</dbReference>
<evidence type="ECO:0000256" key="1">
    <source>
        <dbReference type="ARBA" id="ARBA00004651"/>
    </source>
</evidence>
<feature type="transmembrane region" description="Helical" evidence="5">
    <location>
        <begin position="30"/>
        <end position="52"/>
    </location>
</feature>
<evidence type="ECO:0000313" key="9">
    <source>
        <dbReference type="Proteomes" id="UP000462931"/>
    </source>
</evidence>
<keyword evidence="2 5" id="KW-0812">Transmembrane</keyword>
<dbReference type="PROSITE" id="PS50893">
    <property type="entry name" value="ABC_TRANSPORTER_2"/>
    <property type="match status" value="1"/>
</dbReference>
<dbReference type="EMBL" id="WKJI01000001">
    <property type="protein sequence ID" value="MRX46245.1"/>
    <property type="molecule type" value="Genomic_DNA"/>
</dbReference>
<comment type="subcellular location">
    <subcellularLocation>
        <location evidence="1">Cell membrane</location>
        <topology evidence="1">Multi-pass membrane protein</topology>
    </subcellularLocation>
</comment>
<comment type="caution">
    <text evidence="8">The sequence shown here is derived from an EMBL/GenBank/DDBJ whole genome shotgun (WGS) entry which is preliminary data.</text>
</comment>
<dbReference type="InterPro" id="IPR027417">
    <property type="entry name" value="P-loop_NTPase"/>
</dbReference>
<dbReference type="InterPro" id="IPR039421">
    <property type="entry name" value="Type_1_exporter"/>
</dbReference>
<accession>A0A7K0FLH4</accession>
<dbReference type="InterPro" id="IPR011527">
    <property type="entry name" value="ABC1_TM_dom"/>
</dbReference>
<evidence type="ECO:0000256" key="3">
    <source>
        <dbReference type="ARBA" id="ARBA00022989"/>
    </source>
</evidence>
<reference evidence="8 9" key="1">
    <citation type="submission" date="2019-11" db="EMBL/GenBank/DDBJ databases">
        <authorList>
            <person name="Cheng Q."/>
            <person name="Yang Z."/>
        </authorList>
    </citation>
    <scope>NUCLEOTIDE SEQUENCE [LARGE SCALE GENOMIC DNA]</scope>
    <source>
        <strain evidence="8 9">HX-22-1</strain>
    </source>
</reference>
<feature type="domain" description="ABC transporter" evidence="6">
    <location>
        <begin position="345"/>
        <end position="560"/>
    </location>
</feature>
<dbReference type="Proteomes" id="UP000462931">
    <property type="component" value="Unassembled WGS sequence"/>
</dbReference>
<keyword evidence="9" id="KW-1185">Reference proteome</keyword>
<sequence>MANAENYSIKSAIKRFNQLVNLEKREISNVYFYAIINGFILLSLPLGIQAIVNLLFGGTVSTSLIVLIGVVIGGVLLTGILQIAQMRITERLQQKIFTRLTFAYAYRIPKLNLLSVDSYYLPELVNRFFDTSNLQKGFSKLLLDFPAASIQILFGLTLLCFYHPVFIIFAVTVFTLVILILYYSSDKGFATSMKESDYKYDVAHWLEEISRAVKPFKLNRHHELHLKRTDKLVNGYLTSRDQHFSVLLFQYRILIGFKVVTTAAMLILGSYLFIEQQINLGQFIAAEIIIITILNSIEKMILSLEVVYDVLTALEKLNKVLAKPQDDEASEQQSLAFTPSPGLEIKITSLDFAYPHESLTLKNLNLKINAGEKVCILGSEGSGKSTLLRILSGIYQDFKGNILYNNTPLKMINSQVLNRNISSLLGDEDVFSGSILDNICVGNKEVSFQDVDLVCKIVGLDDYISKQQQGYETYVDPQGKKLPFNIIQKILLARCLVTKPSLILVEDNWNGIEPQIRQQVINYLTNPDHAFTLLAISNDEAFTSQCTRTLYLENGQLVEN</sequence>
<proteinExistence type="predicted"/>
<evidence type="ECO:0000256" key="5">
    <source>
        <dbReference type="SAM" id="Phobius"/>
    </source>
</evidence>
<dbReference type="Gene3D" id="1.20.1560.10">
    <property type="entry name" value="ABC transporter type 1, transmembrane domain"/>
    <property type="match status" value="1"/>
</dbReference>
<name>A0A7K0FLH4_9SPHI</name>
<gene>
    <name evidence="8" type="ORF">GJJ64_03495</name>
</gene>
<dbReference type="PROSITE" id="PS50929">
    <property type="entry name" value="ABC_TM1F"/>
    <property type="match status" value="1"/>
</dbReference>
<organism evidence="8 9">
    <name type="scientific">Pedobacter puniceum</name>
    <dbReference type="NCBI Taxonomy" id="2666136"/>
    <lineage>
        <taxon>Bacteria</taxon>
        <taxon>Pseudomonadati</taxon>
        <taxon>Bacteroidota</taxon>
        <taxon>Sphingobacteriia</taxon>
        <taxon>Sphingobacteriales</taxon>
        <taxon>Sphingobacteriaceae</taxon>
        <taxon>Pedobacter</taxon>
    </lineage>
</organism>
<dbReference type="PANTHER" id="PTHR43394">
    <property type="entry name" value="ATP-DEPENDENT PERMEASE MDL1, MITOCHONDRIAL"/>
    <property type="match status" value="1"/>
</dbReference>
<evidence type="ECO:0000256" key="2">
    <source>
        <dbReference type="ARBA" id="ARBA00022692"/>
    </source>
</evidence>
<feature type="transmembrane region" description="Helical" evidence="5">
    <location>
        <begin position="64"/>
        <end position="84"/>
    </location>
</feature>
<dbReference type="PANTHER" id="PTHR43394:SF4">
    <property type="entry name" value="TOXIN SECRETION ABC TRANSPORTER ATP-BINDING PROTEIN"/>
    <property type="match status" value="1"/>
</dbReference>
<feature type="transmembrane region" description="Helical" evidence="5">
    <location>
        <begin position="280"/>
        <end position="297"/>
    </location>
</feature>
<protein>
    <submittedName>
        <fullName evidence="8">ATP-binding cassette domain-containing protein</fullName>
    </submittedName>
</protein>
<evidence type="ECO:0000256" key="4">
    <source>
        <dbReference type="ARBA" id="ARBA00023136"/>
    </source>
</evidence>
<evidence type="ECO:0000259" key="6">
    <source>
        <dbReference type="PROSITE" id="PS50893"/>
    </source>
</evidence>
<dbReference type="InterPro" id="IPR036640">
    <property type="entry name" value="ABC1_TM_sf"/>
</dbReference>
<keyword evidence="4 5" id="KW-0472">Membrane</keyword>
<evidence type="ECO:0000313" key="8">
    <source>
        <dbReference type="EMBL" id="MRX46245.1"/>
    </source>
</evidence>
<feature type="transmembrane region" description="Helical" evidence="5">
    <location>
        <begin position="165"/>
        <end position="184"/>
    </location>
</feature>
<dbReference type="RefSeq" id="WP_154286361.1">
    <property type="nucleotide sequence ID" value="NZ_WKJI01000001.1"/>
</dbReference>
<keyword evidence="8" id="KW-0067">ATP-binding</keyword>
<dbReference type="Pfam" id="PF00664">
    <property type="entry name" value="ABC_membrane"/>
    <property type="match status" value="1"/>
</dbReference>
<keyword evidence="3 5" id="KW-1133">Transmembrane helix</keyword>
<dbReference type="GO" id="GO:0005524">
    <property type="term" value="F:ATP binding"/>
    <property type="evidence" value="ECO:0007669"/>
    <property type="project" value="UniProtKB-KW"/>
</dbReference>
<dbReference type="SUPFAM" id="SSF90123">
    <property type="entry name" value="ABC transporter transmembrane region"/>
    <property type="match status" value="1"/>
</dbReference>
<feature type="domain" description="ABC transmembrane type-1" evidence="7">
    <location>
        <begin position="32"/>
        <end position="309"/>
    </location>
</feature>
<dbReference type="GO" id="GO:0015421">
    <property type="term" value="F:ABC-type oligopeptide transporter activity"/>
    <property type="evidence" value="ECO:0007669"/>
    <property type="project" value="TreeGrafter"/>
</dbReference>
<feature type="transmembrane region" description="Helical" evidence="5">
    <location>
        <begin position="253"/>
        <end position="274"/>
    </location>
</feature>
<keyword evidence="8" id="KW-0547">Nucleotide-binding</keyword>
<dbReference type="InterPro" id="IPR003439">
    <property type="entry name" value="ABC_transporter-like_ATP-bd"/>
</dbReference>
<dbReference type="AlphaFoldDB" id="A0A7K0FLH4"/>
<dbReference type="GO" id="GO:0016887">
    <property type="term" value="F:ATP hydrolysis activity"/>
    <property type="evidence" value="ECO:0007669"/>
    <property type="project" value="InterPro"/>
</dbReference>
<dbReference type="GO" id="GO:0005886">
    <property type="term" value="C:plasma membrane"/>
    <property type="evidence" value="ECO:0007669"/>
    <property type="project" value="UniProtKB-SubCell"/>
</dbReference>
<dbReference type="Gene3D" id="3.40.50.300">
    <property type="entry name" value="P-loop containing nucleotide triphosphate hydrolases"/>
    <property type="match status" value="1"/>
</dbReference>
<evidence type="ECO:0000259" key="7">
    <source>
        <dbReference type="PROSITE" id="PS50929"/>
    </source>
</evidence>